<dbReference type="PANTHER" id="PTHR30203:SF24">
    <property type="entry name" value="BLR4935 PROTEIN"/>
    <property type="match status" value="1"/>
</dbReference>
<dbReference type="EMBL" id="CP040078">
    <property type="protein sequence ID" value="QCP52441.1"/>
    <property type="molecule type" value="Genomic_DNA"/>
</dbReference>
<keyword evidence="2" id="KW-0175">Coiled coil</keyword>
<dbReference type="InterPro" id="IPR010131">
    <property type="entry name" value="MdtP/NodT-like"/>
</dbReference>
<dbReference type="GO" id="GO:0015562">
    <property type="term" value="F:efflux transmembrane transporter activity"/>
    <property type="evidence" value="ECO:0007669"/>
    <property type="project" value="InterPro"/>
</dbReference>
<evidence type="ECO:0000256" key="1">
    <source>
        <dbReference type="ARBA" id="ARBA00007613"/>
    </source>
</evidence>
<evidence type="ECO:0000313" key="3">
    <source>
        <dbReference type="EMBL" id="QCP52441.1"/>
    </source>
</evidence>
<proteinExistence type="inferred from homology"/>
<dbReference type="AlphaFoldDB" id="A0A4P8IVH8"/>
<gene>
    <name evidence="3" type="ORF">FAZ95_25040</name>
</gene>
<dbReference type="PANTHER" id="PTHR30203">
    <property type="entry name" value="OUTER MEMBRANE CATION EFFLUX PROTEIN"/>
    <property type="match status" value="1"/>
</dbReference>
<accession>A0A4P8IVH8</accession>
<keyword evidence="4" id="KW-1185">Reference proteome</keyword>
<evidence type="ECO:0000256" key="2">
    <source>
        <dbReference type="SAM" id="Coils"/>
    </source>
</evidence>
<dbReference type="SUPFAM" id="SSF56954">
    <property type="entry name" value="Outer membrane efflux proteins (OEP)"/>
    <property type="match status" value="1"/>
</dbReference>
<dbReference type="Proteomes" id="UP000298656">
    <property type="component" value="Chromosome 2"/>
</dbReference>
<dbReference type="Gene3D" id="1.20.1600.10">
    <property type="entry name" value="Outer membrane efflux proteins (OEP)"/>
    <property type="match status" value="1"/>
</dbReference>
<organism evidence="3 4">
    <name type="scientific">Trinickia violacea</name>
    <dbReference type="NCBI Taxonomy" id="2571746"/>
    <lineage>
        <taxon>Bacteria</taxon>
        <taxon>Pseudomonadati</taxon>
        <taxon>Pseudomonadota</taxon>
        <taxon>Betaproteobacteria</taxon>
        <taxon>Burkholderiales</taxon>
        <taxon>Burkholderiaceae</taxon>
        <taxon>Trinickia</taxon>
    </lineage>
</organism>
<dbReference type="InterPro" id="IPR003423">
    <property type="entry name" value="OMP_efflux"/>
</dbReference>
<feature type="coiled-coil region" evidence="2">
    <location>
        <begin position="225"/>
        <end position="252"/>
    </location>
</feature>
<protein>
    <submittedName>
        <fullName evidence="3">TolC family protein</fullName>
    </submittedName>
</protein>
<reference evidence="3 4" key="1">
    <citation type="submission" date="2019-05" db="EMBL/GenBank/DDBJ databases">
        <title>Burkholderia sp. DHOD12, isolated from subtropical forest soil.</title>
        <authorList>
            <person name="Gao Z.-H."/>
            <person name="Qiu L.-H."/>
        </authorList>
    </citation>
    <scope>NUCLEOTIDE SEQUENCE [LARGE SCALE GENOMIC DNA]</scope>
    <source>
        <strain evidence="3 4">DHOD12</strain>
    </source>
</reference>
<dbReference type="Pfam" id="PF02321">
    <property type="entry name" value="OEP"/>
    <property type="match status" value="1"/>
</dbReference>
<name>A0A4P8IVH8_9BURK</name>
<sequence>MHRISVVTHGAYDSRLQCRIPATGRRRCSVFAPARVALVTLAVALSGCAAYAPRPLPDTPQWPDDIASTAAPLSVDQVVERALGHSPDIHRAERELDIASARKYADGLLPDPTLSFSTDRPGAEGFVPAFMVGLSYEVSALVDRPAKKRAADNALEKQRLALEWTKWQVANHAYALYVNNVSFERLEREVEQRVAYQKSVTELMQKALARADVTRDVAVQAETAYRDSVQQLSTLRQEHLKAEQELHTLLELRPGTRLTLAAPPEPYEVPQDTIKQALVSLGQRRPDLLALRAGYAEQDERYRGALLAQFPRLDIGVTRGRDTSAIYTSGLTVSATLPLFNGNRGNIAVEKATRESLYQEYGQRLDDAYTAVDGISSELSLLGDQLRNGQSMEAALEASVMQARAAFDAGDVTLPVLADLESRLLNQRVATAKLANSVLQQQVELCTLIGVSAIDHKPLH</sequence>
<comment type="similarity">
    <text evidence="1">Belongs to the outer membrane factor (OMF) (TC 1.B.17) family.</text>
</comment>
<evidence type="ECO:0000313" key="4">
    <source>
        <dbReference type="Proteomes" id="UP000298656"/>
    </source>
</evidence>
<dbReference type="KEGG" id="tvl:FAZ95_25040"/>
<dbReference type="OrthoDB" id="9791261at2"/>